<evidence type="ECO:0000313" key="2">
    <source>
        <dbReference type="EMBL" id="PZG52854.1"/>
    </source>
</evidence>
<accession>A0A2W2ISV4</accession>
<reference evidence="2 3" key="1">
    <citation type="submission" date="2018-01" db="EMBL/GenBank/DDBJ databases">
        <title>Draft genome sequence of Sphaerisporangium sp. 7K107.</title>
        <authorList>
            <person name="Sahin N."/>
            <person name="Saygin H."/>
            <person name="Ay H."/>
        </authorList>
    </citation>
    <scope>NUCLEOTIDE SEQUENCE [LARGE SCALE GENOMIC DNA]</scope>
    <source>
        <strain evidence="2 3">7K107</strain>
    </source>
</reference>
<sequence>MKLNRTTRVALALAATCVASAVPATAFAATSAPAAAEAQQAAPAAVPPGYEIVTLPNANVPNFQRRTLYCPGSKRVLGGGGEAQGNGAILVGSFPTTDGRGWIALGRQIGYNDVGISVYAICVD</sequence>
<proteinExistence type="predicted"/>
<feature type="chain" id="PRO_5015967237" description="Secreted protein" evidence="1">
    <location>
        <begin position="29"/>
        <end position="124"/>
    </location>
</feature>
<protein>
    <recommendedName>
        <fullName evidence="4">Secreted protein</fullName>
    </recommendedName>
</protein>
<name>A0A2W2ISV4_9ACTN</name>
<dbReference type="RefSeq" id="WP_111166199.1">
    <property type="nucleotide sequence ID" value="NZ_POUA01000032.1"/>
</dbReference>
<gene>
    <name evidence="2" type="ORF">C1I98_06680</name>
</gene>
<evidence type="ECO:0000313" key="3">
    <source>
        <dbReference type="Proteomes" id="UP000248544"/>
    </source>
</evidence>
<keyword evidence="1" id="KW-0732">Signal</keyword>
<organism evidence="2 3">
    <name type="scientific">Spongiactinospora gelatinilytica</name>
    <dbReference type="NCBI Taxonomy" id="2666298"/>
    <lineage>
        <taxon>Bacteria</taxon>
        <taxon>Bacillati</taxon>
        <taxon>Actinomycetota</taxon>
        <taxon>Actinomycetes</taxon>
        <taxon>Streptosporangiales</taxon>
        <taxon>Streptosporangiaceae</taxon>
        <taxon>Spongiactinospora</taxon>
    </lineage>
</organism>
<evidence type="ECO:0008006" key="4">
    <source>
        <dbReference type="Google" id="ProtNLM"/>
    </source>
</evidence>
<keyword evidence="3" id="KW-1185">Reference proteome</keyword>
<dbReference type="Proteomes" id="UP000248544">
    <property type="component" value="Unassembled WGS sequence"/>
</dbReference>
<feature type="signal peptide" evidence="1">
    <location>
        <begin position="1"/>
        <end position="28"/>
    </location>
</feature>
<evidence type="ECO:0000256" key="1">
    <source>
        <dbReference type="SAM" id="SignalP"/>
    </source>
</evidence>
<dbReference type="AlphaFoldDB" id="A0A2W2ISV4"/>
<comment type="caution">
    <text evidence="2">The sequence shown here is derived from an EMBL/GenBank/DDBJ whole genome shotgun (WGS) entry which is preliminary data.</text>
</comment>
<dbReference type="EMBL" id="POUA01000032">
    <property type="protein sequence ID" value="PZG52854.1"/>
    <property type="molecule type" value="Genomic_DNA"/>
</dbReference>